<proteinExistence type="predicted"/>
<evidence type="ECO:0000313" key="1">
    <source>
        <dbReference type="EMBL" id="MDA0562864.1"/>
    </source>
</evidence>
<dbReference type="EMBL" id="JAJAQC010000001">
    <property type="protein sequence ID" value="MDA0562864.1"/>
    <property type="molecule type" value="Genomic_DNA"/>
</dbReference>
<evidence type="ECO:0000313" key="2">
    <source>
        <dbReference type="Proteomes" id="UP001140076"/>
    </source>
</evidence>
<name>A0A9X3NFV3_9ACTN</name>
<dbReference type="RefSeq" id="WP_270070146.1">
    <property type="nucleotide sequence ID" value="NZ_JAJAQC010000001.1"/>
</dbReference>
<dbReference type="Proteomes" id="UP001140076">
    <property type="component" value="Unassembled WGS sequence"/>
</dbReference>
<comment type="caution">
    <text evidence="1">The sequence shown here is derived from an EMBL/GenBank/DDBJ whole genome shotgun (WGS) entry which is preliminary data.</text>
</comment>
<accession>A0A9X3NFV3</accession>
<organism evidence="1 2">
    <name type="scientific">Streptomonospora mangrovi</name>
    <dbReference type="NCBI Taxonomy" id="2883123"/>
    <lineage>
        <taxon>Bacteria</taxon>
        <taxon>Bacillati</taxon>
        <taxon>Actinomycetota</taxon>
        <taxon>Actinomycetes</taxon>
        <taxon>Streptosporangiales</taxon>
        <taxon>Nocardiopsidaceae</taxon>
        <taxon>Streptomonospora</taxon>
    </lineage>
</organism>
<keyword evidence="2" id="KW-1185">Reference proteome</keyword>
<reference evidence="1" key="1">
    <citation type="submission" date="2021-10" db="EMBL/GenBank/DDBJ databases">
        <title>Streptomonospora sp. nov., isolated from mangrove soil.</title>
        <authorList>
            <person name="Chen X."/>
            <person name="Ge X."/>
            <person name="Liu W."/>
        </authorList>
    </citation>
    <scope>NUCLEOTIDE SEQUENCE</scope>
    <source>
        <strain evidence="1">S1-112</strain>
    </source>
</reference>
<dbReference type="AlphaFoldDB" id="A0A9X3NFV3"/>
<gene>
    <name evidence="1" type="ORF">LG943_00710</name>
</gene>
<sequence>MSTATVTVSLAGPVAAVAHVADGARVLVVDDGAVSLRLDLSQVAEGDAATLVHGLMRAAGEIGDAVGALVHPTLPPPPYAVDTDWESR</sequence>
<protein>
    <submittedName>
        <fullName evidence="1">Uncharacterized protein</fullName>
    </submittedName>
</protein>